<protein>
    <recommendedName>
        <fullName evidence="3">SpoIIAA-like</fullName>
    </recommendedName>
</protein>
<evidence type="ECO:0000313" key="2">
    <source>
        <dbReference type="Proteomes" id="UP001500552"/>
    </source>
</evidence>
<evidence type="ECO:0000313" key="1">
    <source>
        <dbReference type="EMBL" id="GAA4431707.1"/>
    </source>
</evidence>
<dbReference type="Proteomes" id="UP001500552">
    <property type="component" value="Unassembled WGS sequence"/>
</dbReference>
<dbReference type="RefSeq" id="WP_345158672.1">
    <property type="nucleotide sequence ID" value="NZ_BAABHC010000010.1"/>
</dbReference>
<dbReference type="EMBL" id="BAABHC010000010">
    <property type="protein sequence ID" value="GAA4431707.1"/>
    <property type="molecule type" value="Genomic_DNA"/>
</dbReference>
<accession>A0ABP8LMI5</accession>
<keyword evidence="2" id="KW-1185">Reference proteome</keyword>
<proteinExistence type="predicted"/>
<comment type="caution">
    <text evidence="1">The sequence shown here is derived from an EMBL/GenBank/DDBJ whole genome shotgun (WGS) entry which is preliminary data.</text>
</comment>
<evidence type="ECO:0008006" key="3">
    <source>
        <dbReference type="Google" id="ProtNLM"/>
    </source>
</evidence>
<name>A0ABP8LMI5_9BACT</name>
<sequence>MVPDLCPEPVFRDERMRIEIDAKQGYIETEWLRHLSSTEYRGCVSLAFKLIQEHGCHYWLSDARRLHYVELADQNWLVHDFFPQLASSVRKIARIMTDEGLVMMDLQSVCDKIEKKQALAAIFQVAPFPDRESALEWLFEEGAR</sequence>
<reference evidence="2" key="1">
    <citation type="journal article" date="2019" name="Int. J. Syst. Evol. Microbiol.">
        <title>The Global Catalogue of Microorganisms (GCM) 10K type strain sequencing project: providing services to taxonomists for standard genome sequencing and annotation.</title>
        <authorList>
            <consortium name="The Broad Institute Genomics Platform"/>
            <consortium name="The Broad Institute Genome Sequencing Center for Infectious Disease"/>
            <person name="Wu L."/>
            <person name="Ma J."/>
        </authorList>
    </citation>
    <scope>NUCLEOTIDE SEQUENCE [LARGE SCALE GENOMIC DNA]</scope>
    <source>
        <strain evidence="2">JCM 17926</strain>
    </source>
</reference>
<organism evidence="1 2">
    <name type="scientific">Pontibacter saemangeumensis</name>
    <dbReference type="NCBI Taxonomy" id="1084525"/>
    <lineage>
        <taxon>Bacteria</taxon>
        <taxon>Pseudomonadati</taxon>
        <taxon>Bacteroidota</taxon>
        <taxon>Cytophagia</taxon>
        <taxon>Cytophagales</taxon>
        <taxon>Hymenobacteraceae</taxon>
        <taxon>Pontibacter</taxon>
    </lineage>
</organism>
<gene>
    <name evidence="1" type="ORF">GCM10023188_19510</name>
</gene>